<proteinExistence type="predicted"/>
<evidence type="ECO:0008006" key="4">
    <source>
        <dbReference type="Google" id="ProtNLM"/>
    </source>
</evidence>
<evidence type="ECO:0000313" key="3">
    <source>
        <dbReference type="Proteomes" id="UP000773462"/>
    </source>
</evidence>
<feature type="signal peptide" evidence="1">
    <location>
        <begin position="1"/>
        <end position="22"/>
    </location>
</feature>
<dbReference type="RefSeq" id="WP_209871482.1">
    <property type="nucleotide sequence ID" value="NZ_JAGGLV010000004.1"/>
</dbReference>
<accession>A0ABS4NNF0</accession>
<keyword evidence="1" id="KW-0732">Signal</keyword>
<organism evidence="2 3">
    <name type="scientific">Paenibacillus silagei</name>
    <dbReference type="NCBI Taxonomy" id="1670801"/>
    <lineage>
        <taxon>Bacteria</taxon>
        <taxon>Bacillati</taxon>
        <taxon>Bacillota</taxon>
        <taxon>Bacilli</taxon>
        <taxon>Bacillales</taxon>
        <taxon>Paenibacillaceae</taxon>
        <taxon>Paenibacillus</taxon>
    </lineage>
</organism>
<name>A0ABS4NNF0_9BACL</name>
<reference evidence="2 3" key="1">
    <citation type="submission" date="2021-03" db="EMBL/GenBank/DDBJ databases">
        <title>Genomic Encyclopedia of Type Strains, Phase IV (KMG-IV): sequencing the most valuable type-strain genomes for metagenomic binning, comparative biology and taxonomic classification.</title>
        <authorList>
            <person name="Goeker M."/>
        </authorList>
    </citation>
    <scope>NUCLEOTIDE SEQUENCE [LARGE SCALE GENOMIC DNA]</scope>
    <source>
        <strain evidence="2 3">DSM 101953</strain>
    </source>
</reference>
<sequence>MKYKIGILVMTGLLLTASSGFAAVHYQSLNNKNGETTLQVKPAASFPAVKDEDIRRLDYTRQLGEQLLAEGTAAIFYVLHNNSGGVTDTRTKPVLYSDLPVLQAKLSGQKVTLVPEIGDGYTFDKASVYFQPVNLLHPIAAEEVAATAEKLRQQAEQSGKDYAMLPVELSDQMQSLTASYRKGDQKVSVHISRTSGPMTQYVDEQVEFTAEKLSVSGTEMLYTRYAGGNSLAWSAEIPGGQELIHYEINDTSGQFFTKEEMVRLAERLLR</sequence>
<evidence type="ECO:0000256" key="1">
    <source>
        <dbReference type="SAM" id="SignalP"/>
    </source>
</evidence>
<dbReference type="EMBL" id="JAGGLV010000004">
    <property type="protein sequence ID" value="MBP2111573.1"/>
    <property type="molecule type" value="Genomic_DNA"/>
</dbReference>
<dbReference type="Proteomes" id="UP000773462">
    <property type="component" value="Unassembled WGS sequence"/>
</dbReference>
<evidence type="ECO:0000313" key="2">
    <source>
        <dbReference type="EMBL" id="MBP2111573.1"/>
    </source>
</evidence>
<protein>
    <recommendedName>
        <fullName evidence="4">DUF4367 domain-containing protein</fullName>
    </recommendedName>
</protein>
<feature type="chain" id="PRO_5047329937" description="DUF4367 domain-containing protein" evidence="1">
    <location>
        <begin position="23"/>
        <end position="270"/>
    </location>
</feature>
<keyword evidence="3" id="KW-1185">Reference proteome</keyword>
<gene>
    <name evidence="2" type="ORF">J2Z70_001714</name>
</gene>
<comment type="caution">
    <text evidence="2">The sequence shown here is derived from an EMBL/GenBank/DDBJ whole genome shotgun (WGS) entry which is preliminary data.</text>
</comment>